<comment type="subcellular location">
    <subcellularLocation>
        <location evidence="1">Membrane</location>
        <topology evidence="1">Multi-pass membrane protein</topology>
    </subcellularLocation>
</comment>
<evidence type="ECO:0000256" key="6">
    <source>
        <dbReference type="RuleBase" id="RU363053"/>
    </source>
</evidence>
<evidence type="ECO:0000256" key="1">
    <source>
        <dbReference type="ARBA" id="ARBA00004141"/>
    </source>
</evidence>
<dbReference type="GO" id="GO:0016020">
    <property type="term" value="C:membrane"/>
    <property type="evidence" value="ECO:0007669"/>
    <property type="project" value="UniProtKB-SubCell"/>
</dbReference>
<comment type="similarity">
    <text evidence="2 6">Belongs to the peroxisomal membrane protein PXMP2/4 family.</text>
</comment>
<dbReference type="AlphaFoldDB" id="A0A7S1IG68"/>
<gene>
    <name evidence="7" type="ORF">EGYM00392_LOCUS22719</name>
</gene>
<reference evidence="7" key="1">
    <citation type="submission" date="2021-01" db="EMBL/GenBank/DDBJ databases">
        <authorList>
            <person name="Corre E."/>
            <person name="Pelletier E."/>
            <person name="Niang G."/>
            <person name="Scheremetjew M."/>
            <person name="Finn R."/>
            <person name="Kale V."/>
            <person name="Holt S."/>
            <person name="Cochrane G."/>
            <person name="Meng A."/>
            <person name="Brown T."/>
            <person name="Cohen L."/>
        </authorList>
    </citation>
    <scope>NUCLEOTIDE SEQUENCE</scope>
    <source>
        <strain evidence="7">NIES-381</strain>
    </source>
</reference>
<evidence type="ECO:0000256" key="3">
    <source>
        <dbReference type="ARBA" id="ARBA00022692"/>
    </source>
</evidence>
<keyword evidence="4" id="KW-1133">Transmembrane helix</keyword>
<sequence>MSAIGGVQVAMQGAMHKAIDRAIEGTLPRFPSVNVGQVLQRHPFASQLVMSVANLVSADLLVQTCIERRDRVDWKRTSSFASLAVVYSGGIQYFMCVKVFKNLFPEATKITQQSFSQMLRNTKGLSDTAKQVAVKNFFLSPFVYFPTFYFFKELAHQKEGTTFSQTARTAISKYREEMVAQNKALLKFWIPADCVIFLLPLWLRLPMIHASSFVWTSILSARSGAKHKPLASTLRSTSEDVCVLHPKLRIQKSMTPKTVIPWTTATSTAALEAAFLAAQCRFLRTPEVMTF</sequence>
<dbReference type="GO" id="GO:0005737">
    <property type="term" value="C:cytoplasm"/>
    <property type="evidence" value="ECO:0007669"/>
    <property type="project" value="TreeGrafter"/>
</dbReference>
<evidence type="ECO:0000256" key="2">
    <source>
        <dbReference type="ARBA" id="ARBA00006824"/>
    </source>
</evidence>
<evidence type="ECO:0000313" key="7">
    <source>
        <dbReference type="EMBL" id="CAD9011618.1"/>
    </source>
</evidence>
<dbReference type="PANTHER" id="PTHR11266">
    <property type="entry name" value="PEROXISOMAL MEMBRANE PROTEIN 2, PXMP2 MPV17"/>
    <property type="match status" value="1"/>
</dbReference>
<dbReference type="EMBL" id="HBGA01061300">
    <property type="protein sequence ID" value="CAD9011618.1"/>
    <property type="molecule type" value="Transcribed_RNA"/>
</dbReference>
<proteinExistence type="inferred from homology"/>
<dbReference type="PANTHER" id="PTHR11266:SF21">
    <property type="entry name" value="ACT DOMAIN-CONTAINING PROTEIN"/>
    <property type="match status" value="1"/>
</dbReference>
<evidence type="ECO:0000256" key="4">
    <source>
        <dbReference type="ARBA" id="ARBA00022989"/>
    </source>
</evidence>
<dbReference type="InterPro" id="IPR007248">
    <property type="entry name" value="Mpv17_PMP22"/>
</dbReference>
<evidence type="ECO:0000256" key="5">
    <source>
        <dbReference type="ARBA" id="ARBA00023136"/>
    </source>
</evidence>
<organism evidence="7">
    <name type="scientific">Eutreptiella gymnastica</name>
    <dbReference type="NCBI Taxonomy" id="73025"/>
    <lineage>
        <taxon>Eukaryota</taxon>
        <taxon>Discoba</taxon>
        <taxon>Euglenozoa</taxon>
        <taxon>Euglenida</taxon>
        <taxon>Spirocuta</taxon>
        <taxon>Euglenophyceae</taxon>
        <taxon>Eutreptiales</taxon>
        <taxon>Eutreptiaceae</taxon>
        <taxon>Eutreptiella</taxon>
    </lineage>
</organism>
<protein>
    <submittedName>
        <fullName evidence="7">Uncharacterized protein</fullName>
    </submittedName>
</protein>
<accession>A0A7S1IG68</accession>
<name>A0A7S1IG68_9EUGL</name>
<keyword evidence="5" id="KW-0472">Membrane</keyword>
<keyword evidence="3" id="KW-0812">Transmembrane</keyword>